<evidence type="ECO:0000256" key="5">
    <source>
        <dbReference type="ARBA" id="ARBA00022989"/>
    </source>
</evidence>
<dbReference type="Gene3D" id="3.30.200.20">
    <property type="entry name" value="Phosphorylase Kinase, domain 1"/>
    <property type="match status" value="1"/>
</dbReference>
<evidence type="ECO:0000256" key="7">
    <source>
        <dbReference type="ARBA" id="ARBA00023180"/>
    </source>
</evidence>
<dbReference type="SUPFAM" id="SSF56112">
    <property type="entry name" value="Protein kinase-like (PK-like)"/>
    <property type="match status" value="1"/>
</dbReference>
<keyword evidence="7" id="KW-0325">Glycoprotein</keyword>
<organism evidence="8 9">
    <name type="scientific">Artemisia annua</name>
    <name type="common">Sweet wormwood</name>
    <dbReference type="NCBI Taxonomy" id="35608"/>
    <lineage>
        <taxon>Eukaryota</taxon>
        <taxon>Viridiplantae</taxon>
        <taxon>Streptophyta</taxon>
        <taxon>Embryophyta</taxon>
        <taxon>Tracheophyta</taxon>
        <taxon>Spermatophyta</taxon>
        <taxon>Magnoliopsida</taxon>
        <taxon>eudicotyledons</taxon>
        <taxon>Gunneridae</taxon>
        <taxon>Pentapetalae</taxon>
        <taxon>asterids</taxon>
        <taxon>campanulids</taxon>
        <taxon>Asterales</taxon>
        <taxon>Asteraceae</taxon>
        <taxon>Asteroideae</taxon>
        <taxon>Anthemideae</taxon>
        <taxon>Artemisiinae</taxon>
        <taxon>Artemisia</taxon>
    </lineage>
</organism>
<dbReference type="PANTHER" id="PTHR27009">
    <property type="entry name" value="RUST RESISTANCE KINASE LR10-RELATED"/>
    <property type="match status" value="1"/>
</dbReference>
<dbReference type="GO" id="GO:0030246">
    <property type="term" value="F:carbohydrate binding"/>
    <property type="evidence" value="ECO:0007669"/>
    <property type="project" value="UniProtKB-KW"/>
</dbReference>
<evidence type="ECO:0000256" key="3">
    <source>
        <dbReference type="ARBA" id="ARBA00022692"/>
    </source>
</evidence>
<keyword evidence="3" id="KW-0812">Transmembrane</keyword>
<keyword evidence="2" id="KW-0808">Transferase</keyword>
<keyword evidence="5" id="KW-1133">Transmembrane helix</keyword>
<evidence type="ECO:0000256" key="1">
    <source>
        <dbReference type="ARBA" id="ARBA00004479"/>
    </source>
</evidence>
<dbReference type="InterPro" id="IPR011009">
    <property type="entry name" value="Kinase-like_dom_sf"/>
</dbReference>
<evidence type="ECO:0000313" key="8">
    <source>
        <dbReference type="EMBL" id="PWA78999.1"/>
    </source>
</evidence>
<dbReference type="Proteomes" id="UP000245207">
    <property type="component" value="Unassembled WGS sequence"/>
</dbReference>
<keyword evidence="6" id="KW-0472">Membrane</keyword>
<dbReference type="AlphaFoldDB" id="A0A2U1NZQ9"/>
<accession>A0A2U1NZQ9</accession>
<keyword evidence="2" id="KW-0723">Serine/threonine-protein kinase</keyword>
<reference evidence="8 9" key="1">
    <citation type="journal article" date="2018" name="Mol. Plant">
        <title>The genome of Artemisia annua provides insight into the evolution of Asteraceae family and artemisinin biosynthesis.</title>
        <authorList>
            <person name="Shen Q."/>
            <person name="Zhang L."/>
            <person name="Liao Z."/>
            <person name="Wang S."/>
            <person name="Yan T."/>
            <person name="Shi P."/>
            <person name="Liu M."/>
            <person name="Fu X."/>
            <person name="Pan Q."/>
            <person name="Wang Y."/>
            <person name="Lv Z."/>
            <person name="Lu X."/>
            <person name="Zhang F."/>
            <person name="Jiang W."/>
            <person name="Ma Y."/>
            <person name="Chen M."/>
            <person name="Hao X."/>
            <person name="Li L."/>
            <person name="Tang Y."/>
            <person name="Lv G."/>
            <person name="Zhou Y."/>
            <person name="Sun X."/>
            <person name="Brodelius P.E."/>
            <person name="Rose J.K.C."/>
            <person name="Tang K."/>
        </authorList>
    </citation>
    <scope>NUCLEOTIDE SEQUENCE [LARGE SCALE GENOMIC DNA]</scope>
    <source>
        <strain evidence="9">cv. Huhao1</strain>
        <tissue evidence="8">Leaf</tissue>
    </source>
</reference>
<keyword evidence="8" id="KW-0430">Lectin</keyword>
<proteinExistence type="predicted"/>
<protein>
    <submittedName>
        <fullName evidence="8">Concanavalin A-like lectin/glucanase, subgroup</fullName>
    </submittedName>
</protein>
<dbReference type="GO" id="GO:0004674">
    <property type="term" value="F:protein serine/threonine kinase activity"/>
    <property type="evidence" value="ECO:0007669"/>
    <property type="project" value="UniProtKB-KW"/>
</dbReference>
<keyword evidence="2" id="KW-0418">Kinase</keyword>
<sequence>MTSFGCWSYEIISNSSWLCAKDTSFDCQFNETNQSVATVDQSSQLLEEDTSFDCWREMVHHAIVQREREKMKRRRFRRCGAGQKVFEVMQEQARLTELATEKANHNFWHWGCNYINLSRPFLEIQDFFKNHESFAPKRYTYSNVRKMADSFKVKVGEGGYGSVCQGTLPNGNSAAVKLLNELKVDYQDTFCFSIFKISRPSIMNGRLDGNYNVSSTDFCHLEGVVDHVTYSKNDLSTRRYPTIPLITNMKVSPY</sequence>
<comment type="subcellular location">
    <subcellularLocation>
        <location evidence="1">Membrane</location>
        <topology evidence="1">Single-pass type I membrane protein</topology>
    </subcellularLocation>
</comment>
<keyword evidence="9" id="KW-1185">Reference proteome</keyword>
<comment type="caution">
    <text evidence="8">The sequence shown here is derived from an EMBL/GenBank/DDBJ whole genome shotgun (WGS) entry which is preliminary data.</text>
</comment>
<evidence type="ECO:0000256" key="6">
    <source>
        <dbReference type="ARBA" id="ARBA00023136"/>
    </source>
</evidence>
<name>A0A2U1NZQ9_ARTAN</name>
<dbReference type="OrthoDB" id="749268at2759"/>
<dbReference type="GO" id="GO:0016020">
    <property type="term" value="C:membrane"/>
    <property type="evidence" value="ECO:0007669"/>
    <property type="project" value="UniProtKB-SubCell"/>
</dbReference>
<evidence type="ECO:0000313" key="9">
    <source>
        <dbReference type="Proteomes" id="UP000245207"/>
    </source>
</evidence>
<dbReference type="STRING" id="35608.A0A2U1NZQ9"/>
<evidence type="ECO:0000256" key="4">
    <source>
        <dbReference type="ARBA" id="ARBA00022729"/>
    </source>
</evidence>
<dbReference type="EMBL" id="PKPP01001913">
    <property type="protein sequence ID" value="PWA78999.1"/>
    <property type="molecule type" value="Genomic_DNA"/>
</dbReference>
<keyword evidence="4" id="KW-0732">Signal</keyword>
<gene>
    <name evidence="8" type="ORF">CTI12_AA210130</name>
</gene>
<evidence type="ECO:0000256" key="2">
    <source>
        <dbReference type="ARBA" id="ARBA00022527"/>
    </source>
</evidence>
<dbReference type="InterPro" id="IPR045874">
    <property type="entry name" value="LRK10/LRL21-25-like"/>
</dbReference>